<dbReference type="Pfam" id="PF01430">
    <property type="entry name" value="HSP33"/>
    <property type="match status" value="1"/>
</dbReference>
<dbReference type="Gene3D" id="3.55.30.10">
    <property type="entry name" value="Hsp33 domain"/>
    <property type="match status" value="1"/>
</dbReference>
<accession>A0A9X1ISU3</accession>
<dbReference type="AlphaFoldDB" id="A0A9X1ISU3"/>
<dbReference type="GO" id="GO:0042026">
    <property type="term" value="P:protein refolding"/>
    <property type="evidence" value="ECO:0007669"/>
    <property type="project" value="TreeGrafter"/>
</dbReference>
<keyword evidence="2" id="KW-0862">Zinc</keyword>
<evidence type="ECO:0000313" key="6">
    <source>
        <dbReference type="EMBL" id="MBT2188926.1"/>
    </source>
</evidence>
<keyword evidence="7" id="KW-1185">Reference proteome</keyword>
<dbReference type="GO" id="GO:0051082">
    <property type="term" value="F:unfolded protein binding"/>
    <property type="evidence" value="ECO:0007669"/>
    <property type="project" value="InterPro"/>
</dbReference>
<keyword evidence="4" id="KW-0143">Chaperone</keyword>
<dbReference type="Proteomes" id="UP001138757">
    <property type="component" value="Unassembled WGS sequence"/>
</dbReference>
<gene>
    <name evidence="6" type="ORF">KK488_18430</name>
</gene>
<evidence type="ECO:0000256" key="1">
    <source>
        <dbReference type="ARBA" id="ARBA00022490"/>
    </source>
</evidence>
<evidence type="ECO:0000256" key="2">
    <source>
        <dbReference type="ARBA" id="ARBA00022833"/>
    </source>
</evidence>
<evidence type="ECO:0000256" key="4">
    <source>
        <dbReference type="ARBA" id="ARBA00023186"/>
    </source>
</evidence>
<sequence>MTDSALFTDEALGFAIPSRHVRGRLVRLGTTLDDVLSAHKYPPAIEKLLAEALVLACLLGALLKDDAGQLTLQAQTEHGIVSLLVADYQAGAVRGYAKFDAERLAELGDDPTLFGLFGKGYLAITFDQATSGERYQGIVPLEGTGLGAAAEHYFAQSEQIPSICKIAVRHDPGEGCIAAGMLLQHLPEGEIGRERLHVRHDHPDWEHAMILGGTLADAELTDPELPLADIAWRLFHEEEEIRAFNPVAIRKGCRCDPDHIRSVLARFGPEERKDMADERGVIAVDCAFCSKIFEVALSEFPSIH</sequence>
<keyword evidence="3" id="KW-1015">Disulfide bond</keyword>
<dbReference type="PANTHER" id="PTHR30111">
    <property type="entry name" value="33 KDA CHAPERONIN"/>
    <property type="match status" value="1"/>
</dbReference>
<dbReference type="RefSeq" id="WP_214625177.1">
    <property type="nucleotide sequence ID" value="NZ_JAHGAW010000013.1"/>
</dbReference>
<evidence type="ECO:0000313" key="7">
    <source>
        <dbReference type="Proteomes" id="UP001138757"/>
    </source>
</evidence>
<dbReference type="SUPFAM" id="SSF118352">
    <property type="entry name" value="HSP33 redox switch-like"/>
    <property type="match status" value="1"/>
</dbReference>
<proteinExistence type="predicted"/>
<dbReference type="PIRSF" id="PIRSF005261">
    <property type="entry name" value="Heat_shock_Hsp33"/>
    <property type="match status" value="1"/>
</dbReference>
<dbReference type="InterPro" id="IPR016154">
    <property type="entry name" value="Heat_shock_Hsp33_C"/>
</dbReference>
<dbReference type="InterPro" id="IPR016153">
    <property type="entry name" value="Heat_shock_Hsp33_N"/>
</dbReference>
<keyword evidence="5" id="KW-0676">Redox-active center</keyword>
<dbReference type="Gene3D" id="3.90.1280.10">
    <property type="entry name" value="HSP33 redox switch-like"/>
    <property type="match status" value="1"/>
</dbReference>
<dbReference type="CDD" id="cd00498">
    <property type="entry name" value="Hsp33"/>
    <property type="match status" value="1"/>
</dbReference>
<dbReference type="SUPFAM" id="SSF64397">
    <property type="entry name" value="Hsp33 domain"/>
    <property type="match status" value="1"/>
</dbReference>
<dbReference type="PANTHER" id="PTHR30111:SF1">
    <property type="entry name" value="33 KDA CHAPERONIN"/>
    <property type="match status" value="1"/>
</dbReference>
<dbReference type="InterPro" id="IPR023212">
    <property type="entry name" value="Hsp33_helix_hairpin_bin_dom_sf"/>
</dbReference>
<dbReference type="GO" id="GO:0005737">
    <property type="term" value="C:cytoplasm"/>
    <property type="evidence" value="ECO:0007669"/>
    <property type="project" value="InterPro"/>
</dbReference>
<dbReference type="Gene3D" id="1.10.287.480">
    <property type="entry name" value="helix hairpin bin"/>
    <property type="match status" value="1"/>
</dbReference>
<dbReference type="InterPro" id="IPR000397">
    <property type="entry name" value="Heat_shock_Hsp33"/>
</dbReference>
<dbReference type="GO" id="GO:0044183">
    <property type="term" value="F:protein folding chaperone"/>
    <property type="evidence" value="ECO:0007669"/>
    <property type="project" value="TreeGrafter"/>
</dbReference>
<reference evidence="6" key="1">
    <citation type="submission" date="2021-05" db="EMBL/GenBank/DDBJ databases">
        <title>Genome of Sphingobium sp. strain.</title>
        <authorList>
            <person name="Fan R."/>
        </authorList>
    </citation>
    <scope>NUCLEOTIDE SEQUENCE</scope>
    <source>
        <strain evidence="6">H33</strain>
    </source>
</reference>
<organism evidence="6 7">
    <name type="scientific">Sphingobium nicotianae</name>
    <dbReference type="NCBI Taxonomy" id="2782607"/>
    <lineage>
        <taxon>Bacteria</taxon>
        <taxon>Pseudomonadati</taxon>
        <taxon>Pseudomonadota</taxon>
        <taxon>Alphaproteobacteria</taxon>
        <taxon>Sphingomonadales</taxon>
        <taxon>Sphingomonadaceae</taxon>
        <taxon>Sphingobium</taxon>
    </lineage>
</organism>
<comment type="caution">
    <text evidence="6">The sequence shown here is derived from an EMBL/GenBank/DDBJ whole genome shotgun (WGS) entry which is preliminary data.</text>
</comment>
<evidence type="ECO:0000256" key="3">
    <source>
        <dbReference type="ARBA" id="ARBA00023157"/>
    </source>
</evidence>
<evidence type="ECO:0000256" key="5">
    <source>
        <dbReference type="ARBA" id="ARBA00023284"/>
    </source>
</evidence>
<protein>
    <submittedName>
        <fullName evidence="6">Hsp33 family molecular chaperone HslO</fullName>
    </submittedName>
</protein>
<name>A0A9X1ISU3_9SPHN</name>
<dbReference type="EMBL" id="JAHGAW010000013">
    <property type="protein sequence ID" value="MBT2188926.1"/>
    <property type="molecule type" value="Genomic_DNA"/>
</dbReference>
<keyword evidence="1" id="KW-0963">Cytoplasm</keyword>